<name>A0A8J2HYI5_9PLEO</name>
<comment type="caution">
    <text evidence="1">The sequence shown here is derived from an EMBL/GenBank/DDBJ whole genome shotgun (WGS) entry which is preliminary data.</text>
</comment>
<evidence type="ECO:0000313" key="1">
    <source>
        <dbReference type="EMBL" id="CAG5156646.1"/>
    </source>
</evidence>
<dbReference type="AlphaFoldDB" id="A0A8J2HYI5"/>
<organism evidence="1 2">
    <name type="scientific">Alternaria atra</name>
    <dbReference type="NCBI Taxonomy" id="119953"/>
    <lineage>
        <taxon>Eukaryota</taxon>
        <taxon>Fungi</taxon>
        <taxon>Dikarya</taxon>
        <taxon>Ascomycota</taxon>
        <taxon>Pezizomycotina</taxon>
        <taxon>Dothideomycetes</taxon>
        <taxon>Pleosporomycetidae</taxon>
        <taxon>Pleosporales</taxon>
        <taxon>Pleosporineae</taxon>
        <taxon>Pleosporaceae</taxon>
        <taxon>Alternaria</taxon>
        <taxon>Alternaria sect. Ulocladioides</taxon>
    </lineage>
</organism>
<dbReference type="GeneID" id="67016111"/>
<dbReference type="Proteomes" id="UP000676310">
    <property type="component" value="Unassembled WGS sequence"/>
</dbReference>
<accession>A0A8J2HYI5</accession>
<dbReference type="EMBL" id="CAJRGZ010000017">
    <property type="protein sequence ID" value="CAG5156646.1"/>
    <property type="molecule type" value="Genomic_DNA"/>
</dbReference>
<protein>
    <submittedName>
        <fullName evidence="1">Uncharacterized protein</fullName>
    </submittedName>
</protein>
<dbReference type="RefSeq" id="XP_043167989.1">
    <property type="nucleotide sequence ID" value="XM_043312054.1"/>
</dbReference>
<keyword evidence="2" id="KW-1185">Reference proteome</keyword>
<dbReference type="OrthoDB" id="20872at2759"/>
<reference evidence="1" key="1">
    <citation type="submission" date="2021-05" db="EMBL/GenBank/DDBJ databases">
        <authorList>
            <person name="Stam R."/>
        </authorList>
    </citation>
    <scope>NUCLEOTIDE SEQUENCE</scope>
    <source>
        <strain evidence="1">CS162</strain>
    </source>
</reference>
<sequence>MPLHCYDEGAKGEKMPPQFGVYLQHEGASIYVRIRPDVFAVLSAPIPISSGNKIFISKRVRRADTTVGSSQYANTVTNNLGAVNFNIPGVNAPIQSEDIAIKLLEVEPRELWDTHGNVFLTRGLRSFTVFLKFHIPTRNIGVTGQAVVICGFSEMASPWLVAVDEQSDLF</sequence>
<evidence type="ECO:0000313" key="2">
    <source>
        <dbReference type="Proteomes" id="UP000676310"/>
    </source>
</evidence>
<gene>
    <name evidence="1" type="ORF">ALTATR162_LOCUS4443</name>
</gene>
<proteinExistence type="predicted"/>